<evidence type="ECO:0000313" key="2">
    <source>
        <dbReference type="Proteomes" id="UP000729913"/>
    </source>
</evidence>
<keyword evidence="2" id="KW-1185">Reference proteome</keyword>
<dbReference type="AlphaFoldDB" id="A0A8J5QYH0"/>
<protein>
    <submittedName>
        <fullName evidence="1">Uncharacterized protein</fullName>
    </submittedName>
</protein>
<gene>
    <name evidence="1" type="ORF">G9C98_000297</name>
</gene>
<accession>A0A8J5QYH0</accession>
<name>A0A8J5QYH0_9HYME</name>
<evidence type="ECO:0000313" key="1">
    <source>
        <dbReference type="EMBL" id="KAG8038742.1"/>
    </source>
</evidence>
<dbReference type="Proteomes" id="UP000729913">
    <property type="component" value="Unassembled WGS sequence"/>
</dbReference>
<reference evidence="1" key="2">
    <citation type="submission" date="2021-04" db="EMBL/GenBank/DDBJ databases">
        <title>Genome-wide patterns of bracovirus chromosomal integration into multiple host tissues during parasitism.</title>
        <authorList>
            <person name="Chebbi M.A.C."/>
        </authorList>
    </citation>
    <scope>NUCLEOTIDE SEQUENCE</scope>
    <source>
        <tissue evidence="1">Whole body</tissue>
    </source>
</reference>
<dbReference type="EMBL" id="JAAOIC020000041">
    <property type="protein sequence ID" value="KAG8038742.1"/>
    <property type="molecule type" value="Genomic_DNA"/>
</dbReference>
<organism evidence="1 2">
    <name type="scientific">Cotesia typhae</name>
    <dbReference type="NCBI Taxonomy" id="2053667"/>
    <lineage>
        <taxon>Eukaryota</taxon>
        <taxon>Metazoa</taxon>
        <taxon>Ecdysozoa</taxon>
        <taxon>Arthropoda</taxon>
        <taxon>Hexapoda</taxon>
        <taxon>Insecta</taxon>
        <taxon>Pterygota</taxon>
        <taxon>Neoptera</taxon>
        <taxon>Endopterygota</taxon>
        <taxon>Hymenoptera</taxon>
        <taxon>Apocrita</taxon>
        <taxon>Ichneumonoidea</taxon>
        <taxon>Braconidae</taxon>
        <taxon>Microgastrinae</taxon>
        <taxon>Cotesia</taxon>
    </lineage>
</organism>
<reference evidence="1" key="1">
    <citation type="submission" date="2020-03" db="EMBL/GenBank/DDBJ databases">
        <authorList>
            <person name="Chebbi M.A."/>
            <person name="Drezen J.M."/>
        </authorList>
    </citation>
    <scope>NUCLEOTIDE SEQUENCE</scope>
    <source>
        <tissue evidence="1">Whole body</tissue>
    </source>
</reference>
<dbReference type="OrthoDB" id="7693009at2759"/>
<sequence>MMFGLAVELNDRQVFAVEMSVCDGFEAGLLDQTLLDHVYPQDTLQLSCPVKAVSTSGELFFIC</sequence>
<proteinExistence type="predicted"/>
<comment type="caution">
    <text evidence="1">The sequence shown here is derived from an EMBL/GenBank/DDBJ whole genome shotgun (WGS) entry which is preliminary data.</text>
</comment>